<feature type="region of interest" description="Disordered" evidence="3">
    <location>
        <begin position="638"/>
        <end position="700"/>
    </location>
</feature>
<keyword evidence="4" id="KW-0472">Membrane</keyword>
<organism evidence="6">
    <name type="scientific">Tanacetum cinerariifolium</name>
    <name type="common">Dalmatian daisy</name>
    <name type="synonym">Chrysanthemum cinerariifolium</name>
    <dbReference type="NCBI Taxonomy" id="118510"/>
    <lineage>
        <taxon>Eukaryota</taxon>
        <taxon>Viridiplantae</taxon>
        <taxon>Streptophyta</taxon>
        <taxon>Embryophyta</taxon>
        <taxon>Tracheophyta</taxon>
        <taxon>Spermatophyta</taxon>
        <taxon>Magnoliopsida</taxon>
        <taxon>eudicotyledons</taxon>
        <taxon>Gunneridae</taxon>
        <taxon>Pentapetalae</taxon>
        <taxon>asterids</taxon>
        <taxon>campanulids</taxon>
        <taxon>Asterales</taxon>
        <taxon>Asteraceae</taxon>
        <taxon>Asteroideae</taxon>
        <taxon>Anthemideae</taxon>
        <taxon>Anthemidinae</taxon>
        <taxon>Tanacetum</taxon>
    </lineage>
</organism>
<gene>
    <name evidence="6" type="ORF">Tci_034787</name>
</gene>
<keyword evidence="4" id="KW-1133">Transmembrane helix</keyword>
<feature type="compositionally biased region" description="Polar residues" evidence="3">
    <location>
        <begin position="638"/>
        <end position="658"/>
    </location>
</feature>
<dbReference type="GO" id="GO:0003676">
    <property type="term" value="F:nucleic acid binding"/>
    <property type="evidence" value="ECO:0007669"/>
    <property type="project" value="InterPro"/>
</dbReference>
<feature type="coiled-coil region" evidence="2">
    <location>
        <begin position="602"/>
        <end position="629"/>
    </location>
</feature>
<feature type="region of interest" description="Disordered" evidence="3">
    <location>
        <begin position="761"/>
        <end position="822"/>
    </location>
</feature>
<comment type="caution">
    <text evidence="6">The sequence shown here is derived from an EMBL/GenBank/DDBJ whole genome shotgun (WGS) entry which is preliminary data.</text>
</comment>
<dbReference type="PROSITE" id="PS50158">
    <property type="entry name" value="ZF_CCHC"/>
    <property type="match status" value="1"/>
</dbReference>
<dbReference type="InterPro" id="IPR001878">
    <property type="entry name" value="Znf_CCHC"/>
</dbReference>
<dbReference type="SMART" id="SM00343">
    <property type="entry name" value="ZnF_C2HC"/>
    <property type="match status" value="1"/>
</dbReference>
<feature type="compositionally biased region" description="Basic and acidic residues" evidence="3">
    <location>
        <begin position="678"/>
        <end position="695"/>
    </location>
</feature>
<feature type="compositionally biased region" description="Basic residues" evidence="3">
    <location>
        <begin position="788"/>
        <end position="798"/>
    </location>
</feature>
<dbReference type="InterPro" id="IPR054722">
    <property type="entry name" value="PolX-like_BBD"/>
</dbReference>
<evidence type="ECO:0000259" key="5">
    <source>
        <dbReference type="PROSITE" id="PS50158"/>
    </source>
</evidence>
<name>A0A6L2LNW5_TANCI</name>
<dbReference type="AlphaFoldDB" id="A0A6L2LNW5"/>
<reference evidence="6" key="1">
    <citation type="journal article" date="2019" name="Sci. Rep.">
        <title>Draft genome of Tanacetum cinerariifolium, the natural source of mosquito coil.</title>
        <authorList>
            <person name="Yamashiro T."/>
            <person name="Shiraishi A."/>
            <person name="Satake H."/>
            <person name="Nakayama K."/>
        </authorList>
    </citation>
    <scope>NUCLEOTIDE SEQUENCE</scope>
</reference>
<keyword evidence="1" id="KW-0479">Metal-binding</keyword>
<dbReference type="Pfam" id="PF22936">
    <property type="entry name" value="Pol_BBD"/>
    <property type="match status" value="1"/>
</dbReference>
<feature type="transmembrane region" description="Helical" evidence="4">
    <location>
        <begin position="92"/>
        <end position="118"/>
    </location>
</feature>
<accession>A0A6L2LNW5</accession>
<sequence length="1059" mass="116923">MGNMMDGKSVSSERNGLVTQPGELQVTNTGCGLFLVGASFTQGTISSIPIGGSISPEGFLPSIMLLVMIMVTVVIIAVILVVVVVANVGVVIVVTIIGVVVVVTIIGVVVVIGVFAIIKLSTRTILIGQEPFQFSLGDLVGLLYSNRFGIGIPPGRGILGESTSRKFHFAVLGTIATRKYRFSSFKPTNETNSSFRTIEVERLAAHKLLSGGGVVDLTSDEDPIDEDRDTEVGDSKVLVSLGKISSGGRKSQELNSDNIIGITVGEAIGACSGGIERIKTQVGDQCACKILGYLLDNFMEVLEENSTNEVKKDDLNQKFLTSLAPEWLMHTIVWRNRNDLDTMSLDDLYNHIKVYEAKVQTKSNSNSQNMAFISSSKNSSGNEDGNTACVSTSSTTFPTASANVATISQDTASAYIASQSNGSQIKFEDINQIDADDMEEMDIKWNMALLSMRADKAHRSQESGRKESYRQGSKDEEKTPKELMAIDGVGWDWSYMANKGEDHALVADAEAPTEFALMANTESKVFDNSLCSNDCKKNNDSLNSKIKDLTGELFEANNYIYHYKLAVAQLKGRLVEYKEREVKYIEKTRTLEMYRASNLKCIKTLDKELEELKLEKDGLDGKLAGLLKASKNLDNLIKSQRPSPTVASTSAEGQNKDSSTFEDVASPNTPKPFVKFVKPKDNQSESKTDKQETPKKPQVKYAEQYKHSNKKTTVKGNQRNWNNLKSYQLGPEFVLKKKACYNCGDFSHLANDCRKRVQRETSRSQNHAYMDPSHRSAGYRPHGAPMRSPHRSVGHRPHGASLRPLNRPTGHRPHGPSMNPIRPNMNSARPNRSFSIQAPSYETSPFLKSSAVKTQYRAPWVPTVNKNNPPDNKKISTGRRNFPTVNRKFSTASRKFTTGSTKIHIADIGKKGKAVNSLACWTWNPLQKLSNKGPINNSVSMMFKKYTYIDTQGRLKSDSGCSRHMTGNISYLSDFEPFDGGYVSFGQGGCKISGKGTIKTENLELENVYFVKDLKYNLFSVSQICDNKNSVLYTDAECIVLGRNFKLLDDANILLRKPR</sequence>
<dbReference type="InterPro" id="IPR036875">
    <property type="entry name" value="Znf_CCHC_sf"/>
</dbReference>
<dbReference type="EMBL" id="BKCJ010004737">
    <property type="protein sequence ID" value="GEU62809.1"/>
    <property type="molecule type" value="Genomic_DNA"/>
</dbReference>
<feature type="region of interest" description="Disordered" evidence="3">
    <location>
        <begin position="861"/>
        <end position="881"/>
    </location>
</feature>
<feature type="region of interest" description="Disordered" evidence="3">
    <location>
        <begin position="368"/>
        <end position="389"/>
    </location>
</feature>
<feature type="transmembrane region" description="Helical" evidence="4">
    <location>
        <begin position="63"/>
        <end position="86"/>
    </location>
</feature>
<dbReference type="SUPFAM" id="SSF57756">
    <property type="entry name" value="Retrovirus zinc finger-like domains"/>
    <property type="match status" value="1"/>
</dbReference>
<keyword evidence="2" id="KW-0175">Coiled coil</keyword>
<evidence type="ECO:0000313" key="6">
    <source>
        <dbReference type="EMBL" id="GEU62809.1"/>
    </source>
</evidence>
<evidence type="ECO:0000256" key="2">
    <source>
        <dbReference type="SAM" id="Coils"/>
    </source>
</evidence>
<evidence type="ECO:0000256" key="3">
    <source>
        <dbReference type="SAM" id="MobiDB-lite"/>
    </source>
</evidence>
<keyword evidence="1" id="KW-0863">Zinc-finger</keyword>
<proteinExistence type="predicted"/>
<protein>
    <submittedName>
        <fullName evidence="6">Ribonuclease H-like domain-containing protein</fullName>
    </submittedName>
</protein>
<evidence type="ECO:0000256" key="4">
    <source>
        <dbReference type="SAM" id="Phobius"/>
    </source>
</evidence>
<feature type="domain" description="CCHC-type" evidence="5">
    <location>
        <begin position="740"/>
        <end position="755"/>
    </location>
</feature>
<keyword evidence="4" id="KW-0812">Transmembrane</keyword>
<feature type="region of interest" description="Disordered" evidence="3">
    <location>
        <begin position="456"/>
        <end position="481"/>
    </location>
</feature>
<dbReference type="GO" id="GO:0008270">
    <property type="term" value="F:zinc ion binding"/>
    <property type="evidence" value="ECO:0007669"/>
    <property type="project" value="UniProtKB-KW"/>
</dbReference>
<keyword evidence="1" id="KW-0862">Zinc</keyword>
<evidence type="ECO:0000256" key="1">
    <source>
        <dbReference type="PROSITE-ProRule" id="PRU00047"/>
    </source>
</evidence>